<reference evidence="1" key="1">
    <citation type="submission" date="2022-10" db="EMBL/GenBank/DDBJ databases">
        <title>Culturing micro-colonial fungi from biological soil crusts in the Mojave desert and describing Neophaeococcomyces mojavensis, and introducing the new genera and species Taxawa tesnikishii.</title>
        <authorList>
            <person name="Kurbessoian T."/>
            <person name="Stajich J.E."/>
        </authorList>
    </citation>
    <scope>NUCLEOTIDE SEQUENCE</scope>
    <source>
        <strain evidence="1">JES_115</strain>
    </source>
</reference>
<dbReference type="Proteomes" id="UP001172680">
    <property type="component" value="Unassembled WGS sequence"/>
</dbReference>
<accession>A0ACC2YHS6</accession>
<evidence type="ECO:0000313" key="1">
    <source>
        <dbReference type="EMBL" id="KAJ9634929.1"/>
    </source>
</evidence>
<protein>
    <submittedName>
        <fullName evidence="1">Uncharacterized protein</fullName>
    </submittedName>
</protein>
<name>A0ACC2YHS6_9PEZI</name>
<proteinExistence type="predicted"/>
<comment type="caution">
    <text evidence="1">The sequence shown here is derived from an EMBL/GenBank/DDBJ whole genome shotgun (WGS) entry which is preliminary data.</text>
</comment>
<evidence type="ECO:0000313" key="2">
    <source>
        <dbReference type="Proteomes" id="UP001172680"/>
    </source>
</evidence>
<gene>
    <name evidence="1" type="ORF">H2199_008793</name>
</gene>
<keyword evidence="2" id="KW-1185">Reference proteome</keyword>
<sequence>MERGLVSFVTSYHKGYSASKEVKVVHPYVPREVSEIVVIVQMLHERQDEFKAFLWEPEPEEEWSDDEEE</sequence>
<dbReference type="EMBL" id="JAPDRP010000029">
    <property type="protein sequence ID" value="KAJ9634929.1"/>
    <property type="molecule type" value="Genomic_DNA"/>
</dbReference>
<organism evidence="1 2">
    <name type="scientific">Coniosporium tulheliwenetii</name>
    <dbReference type="NCBI Taxonomy" id="3383036"/>
    <lineage>
        <taxon>Eukaryota</taxon>
        <taxon>Fungi</taxon>
        <taxon>Dikarya</taxon>
        <taxon>Ascomycota</taxon>
        <taxon>Pezizomycotina</taxon>
        <taxon>Dothideomycetes</taxon>
        <taxon>Dothideomycetes incertae sedis</taxon>
        <taxon>Coniosporium</taxon>
    </lineage>
</organism>